<dbReference type="AlphaFoldDB" id="A0AA39M3Z3"/>
<comment type="caution">
    <text evidence="2">The sequence shown here is derived from an EMBL/GenBank/DDBJ whole genome shotgun (WGS) entry which is preliminary data.</text>
</comment>
<dbReference type="Proteomes" id="UP001175271">
    <property type="component" value="Unassembled WGS sequence"/>
</dbReference>
<feature type="compositionally biased region" description="Basic and acidic residues" evidence="1">
    <location>
        <begin position="295"/>
        <end position="327"/>
    </location>
</feature>
<reference evidence="2" key="1">
    <citation type="submission" date="2023-06" db="EMBL/GenBank/DDBJ databases">
        <title>Genomic analysis of the entomopathogenic nematode Steinernema hermaphroditum.</title>
        <authorList>
            <person name="Schwarz E.M."/>
            <person name="Heppert J.K."/>
            <person name="Baniya A."/>
            <person name="Schwartz H.T."/>
            <person name="Tan C.-H."/>
            <person name="Antoshechkin I."/>
            <person name="Sternberg P.W."/>
            <person name="Goodrich-Blair H."/>
            <person name="Dillman A.R."/>
        </authorList>
    </citation>
    <scope>NUCLEOTIDE SEQUENCE</scope>
    <source>
        <strain evidence="2">PS9179</strain>
        <tissue evidence="2">Whole animal</tissue>
    </source>
</reference>
<name>A0AA39M3Z3_9BILA</name>
<evidence type="ECO:0000313" key="2">
    <source>
        <dbReference type="EMBL" id="KAK0419883.1"/>
    </source>
</evidence>
<evidence type="ECO:0000313" key="3">
    <source>
        <dbReference type="Proteomes" id="UP001175271"/>
    </source>
</evidence>
<organism evidence="2 3">
    <name type="scientific">Steinernema hermaphroditum</name>
    <dbReference type="NCBI Taxonomy" id="289476"/>
    <lineage>
        <taxon>Eukaryota</taxon>
        <taxon>Metazoa</taxon>
        <taxon>Ecdysozoa</taxon>
        <taxon>Nematoda</taxon>
        <taxon>Chromadorea</taxon>
        <taxon>Rhabditida</taxon>
        <taxon>Tylenchina</taxon>
        <taxon>Panagrolaimomorpha</taxon>
        <taxon>Strongyloidoidea</taxon>
        <taxon>Steinernematidae</taxon>
        <taxon>Steinernema</taxon>
    </lineage>
</organism>
<keyword evidence="3" id="KW-1185">Reference proteome</keyword>
<evidence type="ECO:0000256" key="1">
    <source>
        <dbReference type="SAM" id="MobiDB-lite"/>
    </source>
</evidence>
<evidence type="ECO:0008006" key="4">
    <source>
        <dbReference type="Google" id="ProtNLM"/>
    </source>
</evidence>
<accession>A0AA39M3Z3</accession>
<protein>
    <recommendedName>
        <fullName evidence="4">MI domain-containing protein</fullName>
    </recommendedName>
</protein>
<proteinExistence type="predicted"/>
<feature type="compositionally biased region" description="Polar residues" evidence="1">
    <location>
        <begin position="332"/>
        <end position="350"/>
    </location>
</feature>
<feature type="region of interest" description="Disordered" evidence="1">
    <location>
        <begin position="277"/>
        <end position="356"/>
    </location>
</feature>
<dbReference type="EMBL" id="JAUCMV010000002">
    <property type="protein sequence ID" value="KAK0419883.1"/>
    <property type="molecule type" value="Genomic_DNA"/>
</dbReference>
<gene>
    <name evidence="2" type="ORF">QR680_014385</name>
</gene>
<sequence length="812" mass="93188">MLREGDPIFNGFLVLPQLVSLSEKVDGVRLQSPLLLGRLFGELSGFVDVLQQIGVSILRLGVDHSVFSLGPLKDDDLYQINTCTTASKKIRNVDLKLKPSDFELLRDVCEALSPLDLCTRMCSGRKAYIGIILVFTFLCDRSIIHSSPNASARCGTQWKEHPRMNRPYHQGRYHSSSVITALLEQLTRHVQSISGVDARLAALEAAEAVNSEKMRRREDIALELLAKIVNRIQNIEEHMNVQRFDVMCQTEIEVDDNAVQTDVKRFVERETQTTEEVSTVSVALGSDESSFHQAPESKAEAVEIKETMDVTPKEEVEKQRSDGKELYEIQAPASSNPEKQEVPRSSQPTKEPSVVQKPQQIVKPVAVWSRRTCERPFKCVSKKQKLKESQFKKYTRKIMFYMNVWSYKQVYTTEVMKAFKDYGNGDARLIFAILFTKSLSTRKLCRLYGNIVRILLLANHHTPHIYSILNHALIFSLNMSSLFFGFKGALKMQLEYSPYGFDFLDLSRRFVKKKPTEVKKFEKEVIANLSCLFGEMIKHFMINSGPQLEGLKNILKECFDVQKIRFALKFLQLYCDAEQQGLMQMDTTYKEEEENRGRPVKSPKPISLTELERAIRVIELTDRTAHGRDKEKTLLPLELIKRTTWRCLNVEEWFTVFVKNGRLNQSVMTIEALLRVALRSPPQFTAMYAQLISEVADSWVERGAEKAREVMKTWITTGLCCLARRSGATSVEFQWLCHCLFQNNLFDRSTMDTLRLTLLAEKTVTFSRLTPVFKMFANMNRSLVIDLKLKPFAPNSEENFGNGASYRQYWKR</sequence>